<comment type="caution">
    <text evidence="7">The sequence shown here is derived from an EMBL/GenBank/DDBJ whole genome shotgun (WGS) entry which is preliminary data.</text>
</comment>
<keyword evidence="3" id="KW-0285">Flavoprotein</keyword>
<proteinExistence type="inferred from homology"/>
<evidence type="ECO:0000256" key="2">
    <source>
        <dbReference type="ARBA" id="ARBA00010989"/>
    </source>
</evidence>
<evidence type="ECO:0000256" key="5">
    <source>
        <dbReference type="ARBA" id="ARBA00023002"/>
    </source>
</evidence>
<keyword evidence="4" id="KW-0274">FAD</keyword>
<dbReference type="EMBL" id="JBEFKJ010000038">
    <property type="protein sequence ID" value="KAL2037681.1"/>
    <property type="molecule type" value="Genomic_DNA"/>
</dbReference>
<sequence length="431" mass="48362">MPELAPSYIIVGAGVFGASTALYLSRQKPSPTIILVDRFPYPCPIAASHDINKIVRSDYGDIFYCKLGLKALERWRTDPLFEMWYHQSGLLKATDHNADLVDKTLENYKELGVDVGAELLRPAELKTRFEGLFSETDLTDVENILWNPSSGWAEAATALKYTLDAVTQNGVYYITADVTTLIIKDGACTGVRTEDGRTFTAKKIILCTGAYTAKLIADSAPTQTELQVGNRITACGVCEAAVNLNAEQVEKFKDAPAFVFDANKTQGETMPPTPKNQLKFIRDIPFKRTVEHPASGQRISVPFTNKERSQWTTPDKMPTSIKKEIATVMDGIYGKEVEGLIVHDIRFCWDGITPDNNWYITPHPRCQNLYIATAGSFHGWKFLPIIGEYVVQMLKGELGEEERKRWEWDRSLEDVPRNVLLPEREVGDMEV</sequence>
<dbReference type="Gene3D" id="3.30.9.10">
    <property type="entry name" value="D-Amino Acid Oxidase, subunit A, domain 2"/>
    <property type="match status" value="1"/>
</dbReference>
<reference evidence="7 8" key="1">
    <citation type="submission" date="2024-09" db="EMBL/GenBank/DDBJ databases">
        <title>Rethinking Asexuality: The Enigmatic Case of Functional Sexual Genes in Lepraria (Stereocaulaceae).</title>
        <authorList>
            <person name="Doellman M."/>
            <person name="Sun Y."/>
            <person name="Barcenas-Pena A."/>
            <person name="Lumbsch H.T."/>
            <person name="Grewe F."/>
        </authorList>
    </citation>
    <scope>NUCLEOTIDE SEQUENCE [LARGE SCALE GENOMIC DNA]</scope>
    <source>
        <strain evidence="7 8">Mercado 3170</strain>
    </source>
</reference>
<feature type="domain" description="FAD dependent oxidoreductase" evidence="6">
    <location>
        <begin position="8"/>
        <end position="393"/>
    </location>
</feature>
<evidence type="ECO:0000259" key="6">
    <source>
        <dbReference type="Pfam" id="PF01266"/>
    </source>
</evidence>
<dbReference type="InterPro" id="IPR036188">
    <property type="entry name" value="FAD/NAD-bd_sf"/>
</dbReference>
<protein>
    <recommendedName>
        <fullName evidence="6">FAD dependent oxidoreductase domain-containing protein</fullName>
    </recommendedName>
</protein>
<dbReference type="PANTHER" id="PTHR10961">
    <property type="entry name" value="PEROXISOMAL SARCOSINE OXIDASE"/>
    <property type="match status" value="1"/>
</dbReference>
<dbReference type="Pfam" id="PF01266">
    <property type="entry name" value="DAO"/>
    <property type="match status" value="1"/>
</dbReference>
<comment type="cofactor">
    <cofactor evidence="1">
        <name>FAD</name>
        <dbReference type="ChEBI" id="CHEBI:57692"/>
    </cofactor>
</comment>
<evidence type="ECO:0000313" key="7">
    <source>
        <dbReference type="EMBL" id="KAL2037681.1"/>
    </source>
</evidence>
<evidence type="ECO:0000256" key="1">
    <source>
        <dbReference type="ARBA" id="ARBA00001974"/>
    </source>
</evidence>
<name>A0ABR3ZY78_9LECA</name>
<comment type="similarity">
    <text evidence="2">Belongs to the MSOX/MTOX family.</text>
</comment>
<evidence type="ECO:0000313" key="8">
    <source>
        <dbReference type="Proteomes" id="UP001590950"/>
    </source>
</evidence>
<dbReference type="SUPFAM" id="SSF51905">
    <property type="entry name" value="FAD/NAD(P)-binding domain"/>
    <property type="match status" value="1"/>
</dbReference>
<dbReference type="Proteomes" id="UP001590950">
    <property type="component" value="Unassembled WGS sequence"/>
</dbReference>
<accession>A0ABR3ZY78</accession>
<dbReference type="InterPro" id="IPR045170">
    <property type="entry name" value="MTOX"/>
</dbReference>
<evidence type="ECO:0000256" key="4">
    <source>
        <dbReference type="ARBA" id="ARBA00022827"/>
    </source>
</evidence>
<keyword evidence="5" id="KW-0560">Oxidoreductase</keyword>
<dbReference type="InterPro" id="IPR006076">
    <property type="entry name" value="FAD-dep_OxRdtase"/>
</dbReference>
<organism evidence="7 8">
    <name type="scientific">Stereocaulon virgatum</name>
    <dbReference type="NCBI Taxonomy" id="373712"/>
    <lineage>
        <taxon>Eukaryota</taxon>
        <taxon>Fungi</taxon>
        <taxon>Dikarya</taxon>
        <taxon>Ascomycota</taxon>
        <taxon>Pezizomycotina</taxon>
        <taxon>Lecanoromycetes</taxon>
        <taxon>OSLEUM clade</taxon>
        <taxon>Lecanoromycetidae</taxon>
        <taxon>Lecanorales</taxon>
        <taxon>Lecanorineae</taxon>
        <taxon>Stereocaulaceae</taxon>
        <taxon>Stereocaulon</taxon>
    </lineage>
</organism>
<evidence type="ECO:0000256" key="3">
    <source>
        <dbReference type="ARBA" id="ARBA00022630"/>
    </source>
</evidence>
<keyword evidence="8" id="KW-1185">Reference proteome</keyword>
<dbReference type="Gene3D" id="3.50.50.60">
    <property type="entry name" value="FAD/NAD(P)-binding domain"/>
    <property type="match status" value="1"/>
</dbReference>
<gene>
    <name evidence="7" type="ORF">N7G274_009626</name>
</gene>
<dbReference type="PANTHER" id="PTHR10961:SF37">
    <property type="entry name" value="FAD DEPENDENT OXIDOREDUCTASE DOMAIN-CONTAINING PROTEIN"/>
    <property type="match status" value="1"/>
</dbReference>